<dbReference type="Proteomes" id="UP000215914">
    <property type="component" value="Chromosome 7"/>
</dbReference>
<dbReference type="InParanoid" id="A0A251UDT1"/>
<evidence type="ECO:0000313" key="1">
    <source>
        <dbReference type="EMBL" id="OTG20451.1"/>
    </source>
</evidence>
<reference evidence="2" key="1">
    <citation type="journal article" date="2017" name="Nature">
        <title>The sunflower genome provides insights into oil metabolism, flowering and Asterid evolution.</title>
        <authorList>
            <person name="Badouin H."/>
            <person name="Gouzy J."/>
            <person name="Grassa C.J."/>
            <person name="Murat F."/>
            <person name="Staton S.E."/>
            <person name="Cottret L."/>
            <person name="Lelandais-Briere C."/>
            <person name="Owens G.L."/>
            <person name="Carrere S."/>
            <person name="Mayjonade B."/>
            <person name="Legrand L."/>
            <person name="Gill N."/>
            <person name="Kane N.C."/>
            <person name="Bowers J.E."/>
            <person name="Hubner S."/>
            <person name="Bellec A."/>
            <person name="Berard A."/>
            <person name="Berges H."/>
            <person name="Blanchet N."/>
            <person name="Boniface M.C."/>
            <person name="Brunel D."/>
            <person name="Catrice O."/>
            <person name="Chaidir N."/>
            <person name="Claudel C."/>
            <person name="Donnadieu C."/>
            <person name="Faraut T."/>
            <person name="Fievet G."/>
            <person name="Helmstetter N."/>
            <person name="King M."/>
            <person name="Knapp S.J."/>
            <person name="Lai Z."/>
            <person name="Le Paslier M.C."/>
            <person name="Lippi Y."/>
            <person name="Lorenzon L."/>
            <person name="Mandel J.R."/>
            <person name="Marage G."/>
            <person name="Marchand G."/>
            <person name="Marquand E."/>
            <person name="Bret-Mestries E."/>
            <person name="Morien E."/>
            <person name="Nambeesan S."/>
            <person name="Nguyen T."/>
            <person name="Pegot-Espagnet P."/>
            <person name="Pouilly N."/>
            <person name="Raftis F."/>
            <person name="Sallet E."/>
            <person name="Schiex T."/>
            <person name="Thomas J."/>
            <person name="Vandecasteele C."/>
            <person name="Vares D."/>
            <person name="Vear F."/>
            <person name="Vautrin S."/>
            <person name="Crespi M."/>
            <person name="Mangin B."/>
            <person name="Burke J.M."/>
            <person name="Salse J."/>
            <person name="Munos S."/>
            <person name="Vincourt P."/>
            <person name="Rieseberg L.H."/>
            <person name="Langlade N.B."/>
        </authorList>
    </citation>
    <scope>NUCLEOTIDE SEQUENCE [LARGE SCALE GENOMIC DNA]</scope>
    <source>
        <strain evidence="2">cv. SF193</strain>
    </source>
</reference>
<accession>A0A251UDT1</accession>
<dbReference type="AlphaFoldDB" id="A0A251UDT1"/>
<keyword evidence="2" id="KW-1185">Reference proteome</keyword>
<evidence type="ECO:0000313" key="2">
    <source>
        <dbReference type="Proteomes" id="UP000215914"/>
    </source>
</evidence>
<name>A0A251UDT1_HELAN</name>
<protein>
    <submittedName>
        <fullName evidence="1">Uncharacterized protein</fullName>
    </submittedName>
</protein>
<proteinExistence type="predicted"/>
<gene>
    <name evidence="1" type="ORF">HannXRQ_Chr07g0193261</name>
</gene>
<dbReference type="EMBL" id="CM007896">
    <property type="protein sequence ID" value="OTG20451.1"/>
    <property type="molecule type" value="Genomic_DNA"/>
</dbReference>
<sequence length="136" mass="15278">MFSDGGGDLGSVVSFLMARVNLVRRWVRDLVRFVSRVQVLVNRSQRFGSQRVKVSGWSMLVKVSRFGSDPELFGSSFGSDSVLARFGRLGQTESMWSNQSTSQLWSTPDRDGVNVVTYGVLVVSLWSYARSNERIF</sequence>
<organism evidence="1 2">
    <name type="scientific">Helianthus annuus</name>
    <name type="common">Common sunflower</name>
    <dbReference type="NCBI Taxonomy" id="4232"/>
    <lineage>
        <taxon>Eukaryota</taxon>
        <taxon>Viridiplantae</taxon>
        <taxon>Streptophyta</taxon>
        <taxon>Embryophyta</taxon>
        <taxon>Tracheophyta</taxon>
        <taxon>Spermatophyta</taxon>
        <taxon>Magnoliopsida</taxon>
        <taxon>eudicotyledons</taxon>
        <taxon>Gunneridae</taxon>
        <taxon>Pentapetalae</taxon>
        <taxon>asterids</taxon>
        <taxon>campanulids</taxon>
        <taxon>Asterales</taxon>
        <taxon>Asteraceae</taxon>
        <taxon>Asteroideae</taxon>
        <taxon>Heliantheae alliance</taxon>
        <taxon>Heliantheae</taxon>
        <taxon>Helianthus</taxon>
    </lineage>
</organism>